<sequence>MGQDVTSAERSLTASNTATFLDVVALYKALGDGWQAPQPHVD</sequence>
<comment type="caution">
    <text evidence="1">The sequence shown here is derived from an EMBL/GenBank/DDBJ whole genome shotgun (WGS) entry which is preliminary data.</text>
</comment>
<accession>A0AA42RVX6</accession>
<organism evidence="1 2">
    <name type="scientific">Pseudomonas mosselii</name>
    <dbReference type="NCBI Taxonomy" id="78327"/>
    <lineage>
        <taxon>Bacteria</taxon>
        <taxon>Pseudomonadati</taxon>
        <taxon>Pseudomonadota</taxon>
        <taxon>Gammaproteobacteria</taxon>
        <taxon>Pseudomonadales</taxon>
        <taxon>Pseudomonadaceae</taxon>
        <taxon>Pseudomonas</taxon>
    </lineage>
</organism>
<dbReference type="AlphaFoldDB" id="A0AA42RVX6"/>
<dbReference type="Proteomes" id="UP001160882">
    <property type="component" value="Unassembled WGS sequence"/>
</dbReference>
<evidence type="ECO:0000313" key="1">
    <source>
        <dbReference type="EMBL" id="MDH1629571.1"/>
    </source>
</evidence>
<evidence type="ECO:0000313" key="2">
    <source>
        <dbReference type="Proteomes" id="UP001160882"/>
    </source>
</evidence>
<name>A0AA42RVX6_9PSED</name>
<proteinExistence type="predicted"/>
<dbReference type="RefSeq" id="WP_280080701.1">
    <property type="nucleotide sequence ID" value="NZ_JAOCGG010000006.1"/>
</dbReference>
<dbReference type="EMBL" id="JAOCGG010000006">
    <property type="protein sequence ID" value="MDH1629571.1"/>
    <property type="molecule type" value="Genomic_DNA"/>
</dbReference>
<protein>
    <submittedName>
        <fullName evidence="1">BrnA antitoxin family protein</fullName>
    </submittedName>
</protein>
<reference evidence="1" key="1">
    <citation type="submission" date="2022-09" db="EMBL/GenBank/DDBJ databases">
        <title>Intensive care unit water sources are persistently colonized with multi-drug resistant bacteria and are the site of extensive horizontal gene transfer of antibiotic resistance genes.</title>
        <authorList>
            <person name="Diorio-Toth L."/>
        </authorList>
    </citation>
    <scope>NUCLEOTIDE SEQUENCE</scope>
    <source>
        <strain evidence="1">GD03782</strain>
    </source>
</reference>
<gene>
    <name evidence="1" type="ORF">N5I14_04845</name>
</gene>